<dbReference type="InterPro" id="IPR009091">
    <property type="entry name" value="RCC1/BLIP-II"/>
</dbReference>
<dbReference type="EMBL" id="LK933005">
    <property type="protein sequence ID" value="CDT20011.1"/>
    <property type="molecule type" value="Genomic_DNA"/>
</dbReference>
<dbReference type="Pfam" id="PF13540">
    <property type="entry name" value="RCC1_2"/>
    <property type="match status" value="4"/>
</dbReference>
<dbReference type="EMBL" id="LK932509">
    <property type="protein sequence ID" value="CDS86722.1"/>
    <property type="molecule type" value="Genomic_DNA"/>
</dbReference>
<dbReference type="RefSeq" id="WP_021366525.1">
    <property type="nucleotide sequence ID" value="NZ_BBYB01000042.1"/>
</dbReference>
<dbReference type="Pfam" id="PF00415">
    <property type="entry name" value="RCC1"/>
    <property type="match status" value="1"/>
</dbReference>
<dbReference type="EMBL" id="LK932392">
    <property type="protein sequence ID" value="CDS86232.1"/>
    <property type="molecule type" value="Genomic_DNA"/>
</dbReference>
<evidence type="ECO:0000313" key="2">
    <source>
        <dbReference type="EMBL" id="CDS86722.1"/>
    </source>
</evidence>
<dbReference type="SUPFAM" id="SSF50985">
    <property type="entry name" value="RCC1/BLIP-II"/>
    <property type="match status" value="6"/>
</dbReference>
<dbReference type="InterPro" id="IPR000408">
    <property type="entry name" value="Reg_chr_condens"/>
</dbReference>
<name>A0A069A7S6_CLODI</name>
<evidence type="ECO:0000313" key="1">
    <source>
        <dbReference type="EMBL" id="CDS86232.1"/>
    </source>
</evidence>
<dbReference type="InterPro" id="IPR051553">
    <property type="entry name" value="Ran_GTPase-activating"/>
</dbReference>
<organism evidence="2">
    <name type="scientific">Clostridioides difficile</name>
    <name type="common">Peptoclostridium difficile</name>
    <dbReference type="NCBI Taxonomy" id="1496"/>
    <lineage>
        <taxon>Bacteria</taxon>
        <taxon>Bacillati</taxon>
        <taxon>Bacillota</taxon>
        <taxon>Clostridia</taxon>
        <taxon>Peptostreptococcales</taxon>
        <taxon>Peptostreptococcaceae</taxon>
        <taxon>Clostridioides</taxon>
    </lineage>
</organism>
<reference evidence="2" key="1">
    <citation type="submission" date="2014-07" db="EMBL/GenBank/DDBJ databases">
        <authorList>
            <person name="Monot Marc"/>
        </authorList>
    </citation>
    <scope>NUCLEOTIDE SEQUENCE</scope>
    <source>
        <strain evidence="3">7032989</strain>
        <strain evidence="1">7032994</strain>
    </source>
</reference>
<accession>A0A069A7S6</accession>
<dbReference type="PANTHER" id="PTHR45982">
    <property type="entry name" value="REGULATOR OF CHROMOSOME CONDENSATION"/>
    <property type="match status" value="1"/>
</dbReference>
<sequence length="1773" mass="197785">MKRTKLLQRGNFFGDKNMLVDEFDEGYDNYDFINFFTGCCNYTFGLKNNNILYGCGDNSNFQLGLGEDNTTRKLFTKIPNISTNIKKVACGESHAVILTSDGELLVAGINTDGQMGLGLEKVGKTVSTFEKVPEIKGVKDIACGLQSTYLLYNDGTLYVAGNNLYGQLGLGTNGASANVNTFTKVDVDNVKAVFSYNKSAFIIKNDNKCYSTGFNNQGQLGLGDKNNRDLFSLVSINDVKTIACGSEHTVLMTYNNDIYGCGKEKCFGNALQSSLFTKIEEVNIKTIACGNGNTMLIDNKGILKVAGNNDIYQLGIANYSENIDNSFIDLKNIVAKNIFIGLSHSILIDSSNDSYCTGDNTYGQLGSFFDDMHIVEFKKMDSEKYSYSNYINLIKSEDKLTLLKEEMEIKDIELPLDIHSVRDVVFSPYCTLVILGNGDVYGLGNNRYKGMGSDLPIQLNELTKLSISNVKSIVASKNISGGIFYIKNDDTCYYSGANSNSIAGVLPSNSDVFKKISIDNVKKVVINTDLSNWFSLIVTNNKQIYTSGKSSGYVNGLSNKSASQYTEIGVSNVTDAYSSYNATFIVADEKKVYATGINTNYLLGVNPNDGVNINLTLINNWFYVNPSGASYSTNSCTNDITKINNIIIYEYMAILCTNYGSFLTGYHGTLWTKPSDSTYRVQQQGITHAGYISNYIYNYYPTRCTQSSYSTNFAYLYYGESTSNLKNVNPDNLLISGGSSYIHQYGRNYLNNQSSNNIAASNINSGPITSDKAIFLYKALLYLSSNTLYGFGNISESAKELDVSDTQDGYNATNYKKVMKNIKNIFIPPYDLSRDKTRFAILTDKSLFICGYNSKGTHGISVNSSLNLNNKINYNKKNSSSEISSNIQEIYSHSKSTYLLTNNNMLYSVGLNDVGQLGVGDEINRKVFAKINIDNIKSISVNRFTDNSKHAFAIKNDNTCYAVGLNNSGQLGIGDNVNRNVFTKINVENVKYVTIYGNTSLLLTNDGLLYGAGNNGKGQLGLGDTTSRNIFTRIPINGVRDVYLCNDVSIIVKNDNTCYVCGFVNGYFGFTESSISTFTKINIENVKSVVTAGSEATFFITNDNMIYTTGKKERVFFSTETNDIKGIRVINNIINAKKIVVNGYTSAILTNDNKLFVGGLSGYGSITNNNNTNSVEDVKDVFVTANNTLYIDNNNNLISSGRDTYGISDEYYMDIPVPYYKVSIKKDVDTVFSSYNTIFIKDIYGKFYSSTGDNRYNHLGIHHRYDNDKNEALEGSLHSYFKTDNTSDKIVFNKKNEKLVMFNDKYIKTNNKYINYKNIFKDNFKYTSIILPFEVSDIDISKTHSLAVAKDGKLYGIGSNSYKEINQTLEDIELLTFTEVNISDVKKVACGDNYSYIIKTDNTLWSYGKNTEYQLGVGHNNDVRELQKVTGLPSVKDISIYNSMTLVLTNEGELYAQGYNTNGLFGLGESEKDKIITTFTKVLTNVKEIKSHNDDHILVIKNDNSLWITGKNKSMYKISISITDLYEFTKIPIPEHLNDILDIELSDDTIYMITKVDTSKASIEIVEKSISQVRVVVQDPNNVIEKLEMFINDELISTKTNLEINSIIFEIPQNKIVLGENKILIKASSPTGDLYSSMFIFKSETGLKVKKDSILMINNKVYSIINITENNTDLIVTLNEGLKDDMMENNPIYQLINKTKVQVKINKSDLFKDMKLVEIKKSDSSYQEIYELEEANIKSAQPKIIVEKGDKWTAIKRPSMIFRYDAENNEPQA</sequence>
<dbReference type="Gene3D" id="2.130.10.30">
    <property type="entry name" value="Regulator of chromosome condensation 1/beta-lactamase-inhibitor protein II"/>
    <property type="match status" value="5"/>
</dbReference>
<gene>
    <name evidence="3" type="ORF">BN1095_340101</name>
    <name evidence="2" type="ORF">BN1096_560292</name>
    <name evidence="1" type="ORF">BN1097_540295</name>
</gene>
<protein>
    <submittedName>
        <fullName evidence="2">Putative phage protein</fullName>
    </submittedName>
</protein>
<proteinExistence type="predicted"/>
<dbReference type="PROSITE" id="PS50012">
    <property type="entry name" value="RCC1_3"/>
    <property type="match status" value="4"/>
</dbReference>
<dbReference type="PROSITE" id="PS00626">
    <property type="entry name" value="RCC1_2"/>
    <property type="match status" value="1"/>
</dbReference>
<evidence type="ECO:0000313" key="3">
    <source>
        <dbReference type="EMBL" id="CDT20011.1"/>
    </source>
</evidence>
<dbReference type="PANTHER" id="PTHR45982:SF1">
    <property type="entry name" value="REGULATOR OF CHROMOSOME CONDENSATION"/>
    <property type="match status" value="1"/>
</dbReference>